<keyword evidence="4 9" id="KW-0547">Nucleotide-binding</keyword>
<dbReference type="InterPro" id="IPR017441">
    <property type="entry name" value="Protein_kinase_ATP_BS"/>
</dbReference>
<dbReference type="PROSITE" id="PS00107">
    <property type="entry name" value="PROTEIN_KINASE_ATP"/>
    <property type="match status" value="1"/>
</dbReference>
<dbReference type="FunFam" id="3.30.200.20:FF:000035">
    <property type="entry name" value="Serine/threonine protein kinase Stk1"/>
    <property type="match status" value="1"/>
</dbReference>
<dbReference type="InterPro" id="IPR011990">
    <property type="entry name" value="TPR-like_helical_dom_sf"/>
</dbReference>
<dbReference type="Gene3D" id="3.30.200.20">
    <property type="entry name" value="Phosphorylase Kinase, domain 1"/>
    <property type="match status" value="1"/>
</dbReference>
<dbReference type="OrthoDB" id="9801841at2"/>
<dbReference type="InterPro" id="IPR011009">
    <property type="entry name" value="Kinase-like_dom_sf"/>
</dbReference>
<dbReference type="EC" id="2.7.11.1" evidence="1"/>
<evidence type="ECO:0000313" key="11">
    <source>
        <dbReference type="EMBL" id="TDC76322.1"/>
    </source>
</evidence>
<keyword evidence="12" id="KW-1185">Reference proteome</keyword>
<dbReference type="RefSeq" id="WP_132817594.1">
    <property type="nucleotide sequence ID" value="NZ_SMKI01000079.1"/>
</dbReference>
<dbReference type="CDD" id="cd14014">
    <property type="entry name" value="STKc_PknB_like"/>
    <property type="match status" value="1"/>
</dbReference>
<comment type="catalytic activity">
    <reaction evidence="8">
        <text>L-seryl-[protein] + ATP = O-phospho-L-seryl-[protein] + ADP + H(+)</text>
        <dbReference type="Rhea" id="RHEA:17989"/>
        <dbReference type="Rhea" id="RHEA-COMP:9863"/>
        <dbReference type="Rhea" id="RHEA-COMP:11604"/>
        <dbReference type="ChEBI" id="CHEBI:15378"/>
        <dbReference type="ChEBI" id="CHEBI:29999"/>
        <dbReference type="ChEBI" id="CHEBI:30616"/>
        <dbReference type="ChEBI" id="CHEBI:83421"/>
        <dbReference type="ChEBI" id="CHEBI:456216"/>
        <dbReference type="EC" id="2.7.11.1"/>
    </reaction>
</comment>
<dbReference type="Proteomes" id="UP000295345">
    <property type="component" value="Unassembled WGS sequence"/>
</dbReference>
<evidence type="ECO:0000256" key="2">
    <source>
        <dbReference type="ARBA" id="ARBA00022527"/>
    </source>
</evidence>
<organism evidence="11 12">
    <name type="scientific">Streptomyces hainanensis</name>
    <dbReference type="NCBI Taxonomy" id="402648"/>
    <lineage>
        <taxon>Bacteria</taxon>
        <taxon>Bacillati</taxon>
        <taxon>Actinomycetota</taxon>
        <taxon>Actinomycetes</taxon>
        <taxon>Kitasatosporales</taxon>
        <taxon>Streptomycetaceae</taxon>
        <taxon>Streptomyces</taxon>
    </lineage>
</organism>
<sequence length="445" mass="47986">MTEPMELGGRYRLLKRIGGGAMGMVYEAHDAVLDRRVAVKVLRLGHSGEPEDRLVRFRREVKALARIRHPNVVRVYDSGMHDHEPYLVMEFLDGVSLYRLVRRRGALETSTVRVIAAGLCAALAAAHDARVLHRDVKPSNVTITAAGQVVLQDFGIARLADQSVVTQANVRMGTPAFMAPESIRGAAPSPATDLYSLGLCLHLTLTGEPPLGDSDDIGPIIERAVTDGVSPLHDRGLGDAELVRLVDELCRKEPEDRPQSASEVLGRLGPVAPDAGERLTELVREFVRDDVLGHFRSVPRDSVEPQVPEDLDGAMPGPAVPGAWGLAAASSRLGSPEPAVSLSMATLQLVMANMTPGTAASKQREAVNLAMRGELPEAARLLENVISFYRAHLGADHPNTLVSEYWHAVCLARLGARKEALALFSRVSDHAGPGGTEREETDVRG</sequence>
<dbReference type="AlphaFoldDB" id="A0A4R4TLY6"/>
<comment type="caution">
    <text evidence="11">The sequence shown here is derived from an EMBL/GenBank/DDBJ whole genome shotgun (WGS) entry which is preliminary data.</text>
</comment>
<proteinExistence type="predicted"/>
<evidence type="ECO:0000256" key="4">
    <source>
        <dbReference type="ARBA" id="ARBA00022741"/>
    </source>
</evidence>
<dbReference type="PANTHER" id="PTHR43289">
    <property type="entry name" value="MITOGEN-ACTIVATED PROTEIN KINASE KINASE KINASE 20-RELATED"/>
    <property type="match status" value="1"/>
</dbReference>
<protein>
    <recommendedName>
        <fullName evidence="1">non-specific serine/threonine protein kinase</fullName>
        <ecNumber evidence="1">2.7.11.1</ecNumber>
    </recommendedName>
</protein>
<feature type="binding site" evidence="9">
    <location>
        <position position="40"/>
    </location>
    <ligand>
        <name>ATP</name>
        <dbReference type="ChEBI" id="CHEBI:30616"/>
    </ligand>
</feature>
<evidence type="ECO:0000256" key="6">
    <source>
        <dbReference type="ARBA" id="ARBA00022840"/>
    </source>
</evidence>
<keyword evidence="3" id="KW-0808">Transferase</keyword>
<reference evidence="11 12" key="1">
    <citation type="submission" date="2019-03" db="EMBL/GenBank/DDBJ databases">
        <title>Draft genome sequences of novel Actinobacteria.</title>
        <authorList>
            <person name="Sahin N."/>
            <person name="Ay H."/>
            <person name="Saygin H."/>
        </authorList>
    </citation>
    <scope>NUCLEOTIDE SEQUENCE [LARGE SCALE GENOMIC DNA]</scope>
    <source>
        <strain evidence="11 12">DSM 41900</strain>
    </source>
</reference>
<dbReference type="SUPFAM" id="SSF56112">
    <property type="entry name" value="Protein kinase-like (PK-like)"/>
    <property type="match status" value="1"/>
</dbReference>
<dbReference type="GO" id="GO:0004674">
    <property type="term" value="F:protein serine/threonine kinase activity"/>
    <property type="evidence" value="ECO:0007669"/>
    <property type="project" value="UniProtKB-KW"/>
</dbReference>
<name>A0A4R4TLY6_9ACTN</name>
<dbReference type="InterPro" id="IPR000719">
    <property type="entry name" value="Prot_kinase_dom"/>
</dbReference>
<dbReference type="SUPFAM" id="SSF48452">
    <property type="entry name" value="TPR-like"/>
    <property type="match status" value="1"/>
</dbReference>
<comment type="catalytic activity">
    <reaction evidence="7">
        <text>L-threonyl-[protein] + ATP = O-phospho-L-threonyl-[protein] + ADP + H(+)</text>
        <dbReference type="Rhea" id="RHEA:46608"/>
        <dbReference type="Rhea" id="RHEA-COMP:11060"/>
        <dbReference type="Rhea" id="RHEA-COMP:11605"/>
        <dbReference type="ChEBI" id="CHEBI:15378"/>
        <dbReference type="ChEBI" id="CHEBI:30013"/>
        <dbReference type="ChEBI" id="CHEBI:30616"/>
        <dbReference type="ChEBI" id="CHEBI:61977"/>
        <dbReference type="ChEBI" id="CHEBI:456216"/>
        <dbReference type="EC" id="2.7.11.1"/>
    </reaction>
</comment>
<evidence type="ECO:0000256" key="5">
    <source>
        <dbReference type="ARBA" id="ARBA00022777"/>
    </source>
</evidence>
<feature type="domain" description="Protein kinase" evidence="10">
    <location>
        <begin position="11"/>
        <end position="272"/>
    </location>
</feature>
<dbReference type="Gene3D" id="1.10.510.10">
    <property type="entry name" value="Transferase(Phosphotransferase) domain 1"/>
    <property type="match status" value="1"/>
</dbReference>
<dbReference type="PANTHER" id="PTHR43289:SF6">
    <property type="entry name" value="SERINE_THREONINE-PROTEIN KINASE NEKL-3"/>
    <property type="match status" value="1"/>
</dbReference>
<dbReference type="Gene3D" id="1.25.40.10">
    <property type="entry name" value="Tetratricopeptide repeat domain"/>
    <property type="match status" value="1"/>
</dbReference>
<dbReference type="Pfam" id="PF13374">
    <property type="entry name" value="TPR_10"/>
    <property type="match status" value="1"/>
</dbReference>
<gene>
    <name evidence="11" type="ORF">E1283_10025</name>
</gene>
<dbReference type="EMBL" id="SMKI01000079">
    <property type="protein sequence ID" value="TDC76322.1"/>
    <property type="molecule type" value="Genomic_DNA"/>
</dbReference>
<accession>A0A4R4TLY6</accession>
<evidence type="ECO:0000256" key="3">
    <source>
        <dbReference type="ARBA" id="ARBA00022679"/>
    </source>
</evidence>
<dbReference type="GO" id="GO:0005524">
    <property type="term" value="F:ATP binding"/>
    <property type="evidence" value="ECO:0007669"/>
    <property type="project" value="UniProtKB-UniRule"/>
</dbReference>
<keyword evidence="2" id="KW-0723">Serine/threonine-protein kinase</keyword>
<evidence type="ECO:0000256" key="8">
    <source>
        <dbReference type="ARBA" id="ARBA00048679"/>
    </source>
</evidence>
<keyword evidence="6 9" id="KW-0067">ATP-binding</keyword>
<dbReference type="SMART" id="SM00220">
    <property type="entry name" value="S_TKc"/>
    <property type="match status" value="1"/>
</dbReference>
<evidence type="ECO:0000256" key="7">
    <source>
        <dbReference type="ARBA" id="ARBA00047899"/>
    </source>
</evidence>
<keyword evidence="5" id="KW-0418">Kinase</keyword>
<dbReference type="PROSITE" id="PS00108">
    <property type="entry name" value="PROTEIN_KINASE_ST"/>
    <property type="match status" value="1"/>
</dbReference>
<evidence type="ECO:0000256" key="1">
    <source>
        <dbReference type="ARBA" id="ARBA00012513"/>
    </source>
</evidence>
<dbReference type="Pfam" id="PF00069">
    <property type="entry name" value="Pkinase"/>
    <property type="match status" value="1"/>
</dbReference>
<evidence type="ECO:0000256" key="9">
    <source>
        <dbReference type="PROSITE-ProRule" id="PRU10141"/>
    </source>
</evidence>
<evidence type="ECO:0000313" key="12">
    <source>
        <dbReference type="Proteomes" id="UP000295345"/>
    </source>
</evidence>
<evidence type="ECO:0000259" key="10">
    <source>
        <dbReference type="PROSITE" id="PS50011"/>
    </source>
</evidence>
<dbReference type="InterPro" id="IPR008271">
    <property type="entry name" value="Ser/Thr_kinase_AS"/>
</dbReference>
<dbReference type="PROSITE" id="PS50011">
    <property type="entry name" value="PROTEIN_KINASE_DOM"/>
    <property type="match status" value="1"/>
</dbReference>